<keyword evidence="6 11" id="KW-0812">Transmembrane</keyword>
<dbReference type="Gene3D" id="3.55.40.10">
    <property type="entry name" value="minor pseudopilin epsh domain"/>
    <property type="match status" value="1"/>
</dbReference>
<keyword evidence="5" id="KW-0997">Cell inner membrane</keyword>
<evidence type="ECO:0000256" key="8">
    <source>
        <dbReference type="ARBA" id="ARBA00023136"/>
    </source>
</evidence>
<dbReference type="PRINTS" id="PR00885">
    <property type="entry name" value="BCTERIALGSPH"/>
</dbReference>
<reference evidence="13 14" key="1">
    <citation type="submission" date="2021-01" db="EMBL/GenBank/DDBJ databases">
        <title>Brevundimonas vitis sp. nov., an bacterium isolated from grape (Vitis vinifera).</title>
        <authorList>
            <person name="Jiang L."/>
            <person name="Lee J."/>
        </authorList>
    </citation>
    <scope>NUCLEOTIDE SEQUENCE [LARGE SCALE GENOMIC DNA]</scope>
    <source>
        <strain evidence="13 14">GRTSA-9</strain>
    </source>
</reference>
<dbReference type="Proteomes" id="UP000595448">
    <property type="component" value="Chromosome"/>
</dbReference>
<dbReference type="NCBIfam" id="TIGR02532">
    <property type="entry name" value="IV_pilin_GFxxxE"/>
    <property type="match status" value="1"/>
</dbReference>
<dbReference type="InterPro" id="IPR022346">
    <property type="entry name" value="T2SS_GspH"/>
</dbReference>
<keyword evidence="14" id="KW-1185">Reference proteome</keyword>
<evidence type="ECO:0000256" key="11">
    <source>
        <dbReference type="SAM" id="Phobius"/>
    </source>
</evidence>
<evidence type="ECO:0000256" key="5">
    <source>
        <dbReference type="ARBA" id="ARBA00022519"/>
    </source>
</evidence>
<organism evidence="13 14">
    <name type="scientific">Brevundimonas vitisensis</name>
    <dbReference type="NCBI Taxonomy" id="2800818"/>
    <lineage>
        <taxon>Bacteria</taxon>
        <taxon>Pseudomonadati</taxon>
        <taxon>Pseudomonadota</taxon>
        <taxon>Alphaproteobacteria</taxon>
        <taxon>Caulobacterales</taxon>
        <taxon>Caulobacteraceae</taxon>
        <taxon>Brevundimonas</taxon>
    </lineage>
</organism>
<dbReference type="InterPro" id="IPR002416">
    <property type="entry name" value="T2SS_protein-GspH"/>
</dbReference>
<dbReference type="RefSeq" id="WP_201104144.1">
    <property type="nucleotide sequence ID" value="NZ_CP067977.1"/>
</dbReference>
<comment type="subcellular location">
    <subcellularLocation>
        <location evidence="1">Cell inner membrane</location>
        <topology evidence="1">Single-pass membrane protein</topology>
    </subcellularLocation>
</comment>
<dbReference type="Pfam" id="PF07963">
    <property type="entry name" value="N_methyl"/>
    <property type="match status" value="1"/>
</dbReference>
<evidence type="ECO:0000256" key="9">
    <source>
        <dbReference type="ARBA" id="ARBA00025772"/>
    </source>
</evidence>
<evidence type="ECO:0000256" key="7">
    <source>
        <dbReference type="ARBA" id="ARBA00022989"/>
    </source>
</evidence>
<evidence type="ECO:0000256" key="2">
    <source>
        <dbReference type="ARBA" id="ARBA00021549"/>
    </source>
</evidence>
<feature type="transmembrane region" description="Helical" evidence="11">
    <location>
        <begin position="47"/>
        <end position="65"/>
    </location>
</feature>
<evidence type="ECO:0000256" key="6">
    <source>
        <dbReference type="ARBA" id="ARBA00022692"/>
    </source>
</evidence>
<evidence type="ECO:0000259" key="12">
    <source>
        <dbReference type="Pfam" id="PF12019"/>
    </source>
</evidence>
<sequence>MTFEAAIARDAVARCLSATQRCLAEATRRRAVSDGTRRHDGFTLVELLMTMAILGLAATAVVIAAPDPRPSLGEEADTFAARLVKAREESLLSNRPVAMEATAEGYGVSTFDGRQWTALSEGPFQPGQWQETTGVELADDGVRIVFDPTGVAEPATVTLFRDAARIAVTVDAAGEVRIDD</sequence>
<name>A0ABX7BR77_9CAUL</name>
<keyword evidence="7 11" id="KW-1133">Transmembrane helix</keyword>
<keyword evidence="8 11" id="KW-0472">Membrane</keyword>
<protein>
    <recommendedName>
        <fullName evidence="2">Type II secretion system protein H</fullName>
    </recommendedName>
    <alternativeName>
        <fullName evidence="10">General secretion pathway protein H</fullName>
    </alternativeName>
</protein>
<dbReference type="SUPFAM" id="SSF54523">
    <property type="entry name" value="Pili subunits"/>
    <property type="match status" value="1"/>
</dbReference>
<dbReference type="Pfam" id="PF12019">
    <property type="entry name" value="GspH"/>
    <property type="match status" value="1"/>
</dbReference>
<evidence type="ECO:0000256" key="1">
    <source>
        <dbReference type="ARBA" id="ARBA00004377"/>
    </source>
</evidence>
<evidence type="ECO:0000256" key="10">
    <source>
        <dbReference type="ARBA" id="ARBA00030775"/>
    </source>
</evidence>
<evidence type="ECO:0000256" key="4">
    <source>
        <dbReference type="ARBA" id="ARBA00022481"/>
    </source>
</evidence>
<feature type="domain" description="General secretion pathway GspH" evidence="12">
    <location>
        <begin position="75"/>
        <end position="174"/>
    </location>
</feature>
<keyword evidence="3" id="KW-1003">Cell membrane</keyword>
<dbReference type="InterPro" id="IPR045584">
    <property type="entry name" value="Pilin-like"/>
</dbReference>
<gene>
    <name evidence="13" type="ORF">JIP62_06640</name>
</gene>
<evidence type="ECO:0000256" key="3">
    <source>
        <dbReference type="ARBA" id="ARBA00022475"/>
    </source>
</evidence>
<keyword evidence="4" id="KW-0488">Methylation</keyword>
<dbReference type="InterPro" id="IPR012902">
    <property type="entry name" value="N_methyl_site"/>
</dbReference>
<comment type="similarity">
    <text evidence="9">Belongs to the GSP H family.</text>
</comment>
<evidence type="ECO:0000313" key="13">
    <source>
        <dbReference type="EMBL" id="QQQ19757.1"/>
    </source>
</evidence>
<accession>A0ABX7BR77</accession>
<evidence type="ECO:0000313" key="14">
    <source>
        <dbReference type="Proteomes" id="UP000595448"/>
    </source>
</evidence>
<dbReference type="EMBL" id="CP067977">
    <property type="protein sequence ID" value="QQQ19757.1"/>
    <property type="molecule type" value="Genomic_DNA"/>
</dbReference>
<proteinExistence type="inferred from homology"/>